<evidence type="ECO:0000313" key="4">
    <source>
        <dbReference type="Proteomes" id="UP000005240"/>
    </source>
</evidence>
<feature type="compositionally biased region" description="Polar residues" evidence="1">
    <location>
        <begin position="90"/>
        <end position="102"/>
    </location>
</feature>
<name>A0A180GK44_PUCT1</name>
<feature type="region of interest" description="Disordered" evidence="1">
    <location>
        <begin position="77"/>
        <end position="102"/>
    </location>
</feature>
<feature type="compositionally biased region" description="Low complexity" evidence="1">
    <location>
        <begin position="371"/>
        <end position="380"/>
    </location>
</feature>
<keyword evidence="4" id="KW-1185">Reference proteome</keyword>
<reference evidence="3 4" key="3">
    <citation type="journal article" date="2017" name="G3 (Bethesda)">
        <title>Comparative analysis highlights variable genome content of wheat rusts and divergence of the mating loci.</title>
        <authorList>
            <person name="Cuomo C.A."/>
            <person name="Bakkeren G."/>
            <person name="Khalil H.B."/>
            <person name="Panwar V."/>
            <person name="Joly D."/>
            <person name="Linning R."/>
            <person name="Sakthikumar S."/>
            <person name="Song X."/>
            <person name="Adiconis X."/>
            <person name="Fan L."/>
            <person name="Goldberg J.M."/>
            <person name="Levin J.Z."/>
            <person name="Young S."/>
            <person name="Zeng Q."/>
            <person name="Anikster Y."/>
            <person name="Bruce M."/>
            <person name="Wang M."/>
            <person name="Yin C."/>
            <person name="McCallum B."/>
            <person name="Szabo L.J."/>
            <person name="Hulbert S."/>
            <person name="Chen X."/>
            <person name="Fellers J.P."/>
        </authorList>
    </citation>
    <scope>NUCLEOTIDE SEQUENCE</scope>
    <source>
        <strain evidence="4">Isolate 1-1 / race 1 (BBBD)</strain>
        <strain evidence="3">isolate 1-1 / race 1 (BBBD)</strain>
    </source>
</reference>
<sequence>MGILCKVRASDGWHAEEMRACHFSNELIWEFIKTDDARTQSATIVCTKALRTCLKQISEAPISVSFILHISTPDPRHPVKQAAPHPALPSAQTPCGPSQGGASMKSTFDWPVNWPATRFFPSSTSLNRRRAGAHQVPRPMTPPPEIGAIEEAFAALVPRPPGVPIQVDLEYKLYIPLGWSQSGGKNAQLYSQIYTHESATRRPMTVPIETLDFPQLQAIVYSHLAEEDASVLLGSRAKCVDENDALMWRFDITEPGQPKTSGIMIPGPLRFRQFVNAAKASSALARVAIRLEHESHTGHIKVVPYAQRVYYAAHHPGDPIPVAPDKRADAPAPRMNLKEAPPARAGVDAHDPPGNTNPSPPTEATPPSPARAPRSAVEAPAPTPLNHMNPDKLTIGQFLAVCHIDPNEPKVLKLLNEHGIVHWRALMGVPDQTLGELEFPWGI</sequence>
<protein>
    <submittedName>
        <fullName evidence="2 3">Uncharacterized protein</fullName>
    </submittedName>
</protein>
<dbReference type="AlphaFoldDB" id="A0A180GK44"/>
<evidence type="ECO:0000313" key="2">
    <source>
        <dbReference type="EMBL" id="OAV92819.1"/>
    </source>
</evidence>
<dbReference type="EMBL" id="ADAS02000059">
    <property type="protein sequence ID" value="OAV92819.1"/>
    <property type="molecule type" value="Genomic_DNA"/>
</dbReference>
<reference evidence="2" key="2">
    <citation type="submission" date="2016-05" db="EMBL/GenBank/DDBJ databases">
        <title>Comparative analysis highlights variable genome content of wheat rusts and divergence of the mating loci.</title>
        <authorList>
            <person name="Cuomo C.A."/>
            <person name="Bakkeren G."/>
            <person name="Szabo L."/>
            <person name="Khalil H."/>
            <person name="Joly D."/>
            <person name="Goldberg J."/>
            <person name="Young S."/>
            <person name="Zeng Q."/>
            <person name="Fellers J."/>
        </authorList>
    </citation>
    <scope>NUCLEOTIDE SEQUENCE [LARGE SCALE GENOMIC DNA]</scope>
    <source>
        <strain evidence="2">1-1 BBBD Race 1</strain>
    </source>
</reference>
<accession>A0A180GK44</accession>
<dbReference type="EnsemblFungi" id="PTTG_04928-t43_1">
    <property type="protein sequence ID" value="PTTG_04928-t43_1-p1"/>
    <property type="gene ID" value="PTTG_04928"/>
</dbReference>
<dbReference type="Proteomes" id="UP000005240">
    <property type="component" value="Unassembled WGS sequence"/>
</dbReference>
<reference evidence="2" key="1">
    <citation type="submission" date="2009-11" db="EMBL/GenBank/DDBJ databases">
        <authorList>
            <consortium name="The Broad Institute Genome Sequencing Platform"/>
            <person name="Ward D."/>
            <person name="Feldgarden M."/>
            <person name="Earl A."/>
            <person name="Young S.K."/>
            <person name="Zeng Q."/>
            <person name="Koehrsen M."/>
            <person name="Alvarado L."/>
            <person name="Berlin A."/>
            <person name="Bochicchio J."/>
            <person name="Borenstein D."/>
            <person name="Chapman S.B."/>
            <person name="Chen Z."/>
            <person name="Engels R."/>
            <person name="Freedman E."/>
            <person name="Gellesch M."/>
            <person name="Goldberg J."/>
            <person name="Griggs A."/>
            <person name="Gujja S."/>
            <person name="Heilman E."/>
            <person name="Heiman D."/>
            <person name="Hepburn T."/>
            <person name="Howarth C."/>
            <person name="Jen D."/>
            <person name="Larson L."/>
            <person name="Lewis B."/>
            <person name="Mehta T."/>
            <person name="Park D."/>
            <person name="Pearson M."/>
            <person name="Roberts A."/>
            <person name="Saif S."/>
            <person name="Shea T."/>
            <person name="Shenoy N."/>
            <person name="Sisk P."/>
            <person name="Stolte C."/>
            <person name="Sykes S."/>
            <person name="Thomson T."/>
            <person name="Walk T."/>
            <person name="White J."/>
            <person name="Yandava C."/>
            <person name="Izard J."/>
            <person name="Baranova O.V."/>
            <person name="Blanton J.M."/>
            <person name="Tanner A.C."/>
            <person name="Dewhirst F.E."/>
            <person name="Haas B."/>
            <person name="Nusbaum C."/>
            <person name="Birren B."/>
        </authorList>
    </citation>
    <scope>NUCLEOTIDE SEQUENCE [LARGE SCALE GENOMIC DNA]</scope>
    <source>
        <strain evidence="2">1-1 BBBD Race 1</strain>
    </source>
</reference>
<evidence type="ECO:0000256" key="1">
    <source>
        <dbReference type="SAM" id="MobiDB-lite"/>
    </source>
</evidence>
<organism evidence="2">
    <name type="scientific">Puccinia triticina (isolate 1-1 / race 1 (BBBD))</name>
    <name type="common">Brown leaf rust fungus</name>
    <dbReference type="NCBI Taxonomy" id="630390"/>
    <lineage>
        <taxon>Eukaryota</taxon>
        <taxon>Fungi</taxon>
        <taxon>Dikarya</taxon>
        <taxon>Basidiomycota</taxon>
        <taxon>Pucciniomycotina</taxon>
        <taxon>Pucciniomycetes</taxon>
        <taxon>Pucciniales</taxon>
        <taxon>Pucciniaceae</taxon>
        <taxon>Puccinia</taxon>
    </lineage>
</organism>
<feature type="compositionally biased region" description="Pro residues" evidence="1">
    <location>
        <begin position="358"/>
        <end position="370"/>
    </location>
</feature>
<dbReference type="VEuPathDB" id="FungiDB:PTTG_04928"/>
<reference evidence="3" key="4">
    <citation type="submission" date="2025-05" db="UniProtKB">
        <authorList>
            <consortium name="EnsemblFungi"/>
        </authorList>
    </citation>
    <scope>IDENTIFICATION</scope>
    <source>
        <strain evidence="3">isolate 1-1 / race 1 (BBBD)</strain>
    </source>
</reference>
<evidence type="ECO:0000313" key="3">
    <source>
        <dbReference type="EnsemblFungi" id="PTTG_04928-t43_1-p1"/>
    </source>
</evidence>
<feature type="region of interest" description="Disordered" evidence="1">
    <location>
        <begin position="320"/>
        <end position="388"/>
    </location>
</feature>
<proteinExistence type="predicted"/>
<gene>
    <name evidence="2" type="ORF">PTTG_04928</name>
</gene>